<name>A0A388KN87_CHABU</name>
<feature type="compositionally biased region" description="Basic and acidic residues" evidence="1">
    <location>
        <begin position="168"/>
        <end position="179"/>
    </location>
</feature>
<evidence type="ECO:0000256" key="1">
    <source>
        <dbReference type="SAM" id="MobiDB-lite"/>
    </source>
</evidence>
<reference evidence="2 3" key="1">
    <citation type="journal article" date="2018" name="Cell">
        <title>The Chara Genome: Secondary Complexity and Implications for Plant Terrestrialization.</title>
        <authorList>
            <person name="Nishiyama T."/>
            <person name="Sakayama H."/>
            <person name="Vries J.D."/>
            <person name="Buschmann H."/>
            <person name="Saint-Marcoux D."/>
            <person name="Ullrich K.K."/>
            <person name="Haas F.B."/>
            <person name="Vanderstraeten L."/>
            <person name="Becker D."/>
            <person name="Lang D."/>
            <person name="Vosolsobe S."/>
            <person name="Rombauts S."/>
            <person name="Wilhelmsson P.K.I."/>
            <person name="Janitza P."/>
            <person name="Kern R."/>
            <person name="Heyl A."/>
            <person name="Rumpler F."/>
            <person name="Villalobos L.I.A.C."/>
            <person name="Clay J.M."/>
            <person name="Skokan R."/>
            <person name="Toyoda A."/>
            <person name="Suzuki Y."/>
            <person name="Kagoshima H."/>
            <person name="Schijlen E."/>
            <person name="Tajeshwar N."/>
            <person name="Catarino B."/>
            <person name="Hetherington A.J."/>
            <person name="Saltykova A."/>
            <person name="Bonnot C."/>
            <person name="Breuninger H."/>
            <person name="Symeonidi A."/>
            <person name="Radhakrishnan G.V."/>
            <person name="Van Nieuwerburgh F."/>
            <person name="Deforce D."/>
            <person name="Chang C."/>
            <person name="Karol K.G."/>
            <person name="Hedrich R."/>
            <person name="Ulvskov P."/>
            <person name="Glockner G."/>
            <person name="Delwiche C.F."/>
            <person name="Petrasek J."/>
            <person name="Van de Peer Y."/>
            <person name="Friml J."/>
            <person name="Beilby M."/>
            <person name="Dolan L."/>
            <person name="Kohara Y."/>
            <person name="Sugano S."/>
            <person name="Fujiyama A."/>
            <person name="Delaux P.-M."/>
            <person name="Quint M."/>
            <person name="TheiBen G."/>
            <person name="Hagemann M."/>
            <person name="Harholt J."/>
            <person name="Dunand C."/>
            <person name="Zachgo S."/>
            <person name="Langdale J."/>
            <person name="Maumus F."/>
            <person name="Straeten D.V.D."/>
            <person name="Gould S.B."/>
            <person name="Rensing S.A."/>
        </authorList>
    </citation>
    <scope>NUCLEOTIDE SEQUENCE [LARGE SCALE GENOMIC DNA]</scope>
    <source>
        <strain evidence="2 3">S276</strain>
    </source>
</reference>
<keyword evidence="3" id="KW-1185">Reference proteome</keyword>
<dbReference type="Proteomes" id="UP000265515">
    <property type="component" value="Unassembled WGS sequence"/>
</dbReference>
<dbReference type="AlphaFoldDB" id="A0A388KN87"/>
<sequence>MRELRLSQQVMLVTKEEADRRTEERVPAGETVEEKRVRVERRWEEIGQERQRLEEAGVLSNPPPPYRPYGLREMWEESLEQYSKSLTAPDRAEIGTSRKADEYLDRRIRSLSKTSFDIYMMLEADLRGKKLRETGIEARLEAVEAEVRELRTLVASQAAIIQYLRQQRRSDVDGAESSRQRGQRQPGRDLSERPSTANPRQEGPMGRVILEPEEAKAKRDAEREAFEFRAPTELAILPPVTTGPTTSPSVEEGLPAASGEPVQGLTEGAMDVLLEAVHTMQEGARLFSPEPRIEESPESEMGGAMEGIIEGRPQRLDTPQYMPEEVGTRSGPGPRESETGPEEPMDRPQSYELEREASEAPSSPGPQ</sequence>
<feature type="region of interest" description="Disordered" evidence="1">
    <location>
        <begin position="291"/>
        <end position="367"/>
    </location>
</feature>
<dbReference type="Gramene" id="GBG71495">
    <property type="protein sequence ID" value="GBG71495"/>
    <property type="gene ID" value="CBR_g8911"/>
</dbReference>
<gene>
    <name evidence="2" type="ORF">CBR_g8911</name>
</gene>
<feature type="region of interest" description="Disordered" evidence="1">
    <location>
        <begin position="166"/>
        <end position="218"/>
    </location>
</feature>
<proteinExistence type="predicted"/>
<evidence type="ECO:0000313" key="2">
    <source>
        <dbReference type="EMBL" id="GBG71495.1"/>
    </source>
</evidence>
<feature type="region of interest" description="Disordered" evidence="1">
    <location>
        <begin position="237"/>
        <end position="258"/>
    </location>
</feature>
<feature type="compositionally biased region" description="Low complexity" evidence="1">
    <location>
        <begin position="238"/>
        <end position="250"/>
    </location>
</feature>
<protein>
    <submittedName>
        <fullName evidence="2">Uncharacterized protein</fullName>
    </submittedName>
</protein>
<feature type="compositionally biased region" description="Low complexity" evidence="1">
    <location>
        <begin position="299"/>
        <end position="311"/>
    </location>
</feature>
<dbReference type="EMBL" id="BFEA01000147">
    <property type="protein sequence ID" value="GBG71495.1"/>
    <property type="molecule type" value="Genomic_DNA"/>
</dbReference>
<accession>A0A388KN87</accession>
<evidence type="ECO:0000313" key="3">
    <source>
        <dbReference type="Proteomes" id="UP000265515"/>
    </source>
</evidence>
<organism evidence="2 3">
    <name type="scientific">Chara braunii</name>
    <name type="common">Braun's stonewort</name>
    <dbReference type="NCBI Taxonomy" id="69332"/>
    <lineage>
        <taxon>Eukaryota</taxon>
        <taxon>Viridiplantae</taxon>
        <taxon>Streptophyta</taxon>
        <taxon>Charophyceae</taxon>
        <taxon>Charales</taxon>
        <taxon>Characeae</taxon>
        <taxon>Chara</taxon>
    </lineage>
</organism>
<comment type="caution">
    <text evidence="2">The sequence shown here is derived from an EMBL/GenBank/DDBJ whole genome shotgun (WGS) entry which is preliminary data.</text>
</comment>